<sequence>MLPCSLLRRIEGFDEFYEPIKLANQSMGLQLPTPERMGRKNVKRYYESMHTRVKEFISSSLEDTFGTLIFDGLLDRKGVSVVNILLSPTGSQKVRKIFFLRSMYTGSRRVDAGLYARLCEESMLEFEKMMPICATVSDNNFSCIKAKEILLERHLHMLSVQEQPHTANWVMQDIGQLLWIKEVLSMVTAVIADLTNHPKLYSNFKELTTEYNFPNSGRSAFQLDRYR</sequence>
<evidence type="ECO:0000313" key="3">
    <source>
        <dbReference type="Proteomes" id="UP000247409"/>
    </source>
</evidence>
<dbReference type="Pfam" id="PF04937">
    <property type="entry name" value="DUF659"/>
    <property type="match status" value="1"/>
</dbReference>
<dbReference type="EMBL" id="NBIV01000092">
    <property type="protein sequence ID" value="PXF44429.1"/>
    <property type="molecule type" value="Genomic_DNA"/>
</dbReference>
<accession>A0A2V3IQR1</accession>
<evidence type="ECO:0000259" key="1">
    <source>
        <dbReference type="Pfam" id="PF04937"/>
    </source>
</evidence>
<protein>
    <recommendedName>
        <fullName evidence="1">DUF659 domain-containing protein</fullName>
    </recommendedName>
</protein>
<dbReference type="AlphaFoldDB" id="A0A2V3IQR1"/>
<name>A0A2V3IQR1_9FLOR</name>
<feature type="domain" description="DUF659" evidence="1">
    <location>
        <begin position="35"/>
        <end position="190"/>
    </location>
</feature>
<organism evidence="2 3">
    <name type="scientific">Gracilariopsis chorda</name>
    <dbReference type="NCBI Taxonomy" id="448386"/>
    <lineage>
        <taxon>Eukaryota</taxon>
        <taxon>Rhodophyta</taxon>
        <taxon>Florideophyceae</taxon>
        <taxon>Rhodymeniophycidae</taxon>
        <taxon>Gracilariales</taxon>
        <taxon>Gracilariaceae</taxon>
        <taxon>Gracilariopsis</taxon>
    </lineage>
</organism>
<dbReference type="Proteomes" id="UP000247409">
    <property type="component" value="Unassembled WGS sequence"/>
</dbReference>
<keyword evidence="3" id="KW-1185">Reference proteome</keyword>
<gene>
    <name evidence="2" type="ORF">BWQ96_05872</name>
</gene>
<dbReference type="InterPro" id="IPR007021">
    <property type="entry name" value="DUF659"/>
</dbReference>
<comment type="caution">
    <text evidence="2">The sequence shown here is derived from an EMBL/GenBank/DDBJ whole genome shotgun (WGS) entry which is preliminary data.</text>
</comment>
<reference evidence="2 3" key="1">
    <citation type="journal article" date="2018" name="Mol. Biol. Evol.">
        <title>Analysis of the draft genome of the red seaweed Gracilariopsis chorda provides insights into genome size evolution in Rhodophyta.</title>
        <authorList>
            <person name="Lee J."/>
            <person name="Yang E.C."/>
            <person name="Graf L."/>
            <person name="Yang J.H."/>
            <person name="Qiu H."/>
            <person name="Zel Zion U."/>
            <person name="Chan C.X."/>
            <person name="Stephens T.G."/>
            <person name="Weber A.P.M."/>
            <person name="Boo G.H."/>
            <person name="Boo S.M."/>
            <person name="Kim K.M."/>
            <person name="Shin Y."/>
            <person name="Jung M."/>
            <person name="Lee S.J."/>
            <person name="Yim H.S."/>
            <person name="Lee J.H."/>
            <person name="Bhattacharya D."/>
            <person name="Yoon H.S."/>
        </authorList>
    </citation>
    <scope>NUCLEOTIDE SEQUENCE [LARGE SCALE GENOMIC DNA]</scope>
    <source>
        <strain evidence="2 3">SKKU-2015</strain>
        <tissue evidence="2">Whole body</tissue>
    </source>
</reference>
<proteinExistence type="predicted"/>
<evidence type="ECO:0000313" key="2">
    <source>
        <dbReference type="EMBL" id="PXF44429.1"/>
    </source>
</evidence>